<organism evidence="3 4">
    <name type="scientific">Legionella drozanskii LLAP-1</name>
    <dbReference type="NCBI Taxonomy" id="1212489"/>
    <lineage>
        <taxon>Bacteria</taxon>
        <taxon>Pseudomonadati</taxon>
        <taxon>Pseudomonadota</taxon>
        <taxon>Gammaproteobacteria</taxon>
        <taxon>Legionellales</taxon>
        <taxon>Legionellaceae</taxon>
        <taxon>Legionella</taxon>
    </lineage>
</organism>
<dbReference type="PANTHER" id="PTHR45588">
    <property type="entry name" value="TPR DOMAIN-CONTAINING PROTEIN"/>
    <property type="match status" value="1"/>
</dbReference>
<reference evidence="3 4" key="1">
    <citation type="submission" date="2015-11" db="EMBL/GenBank/DDBJ databases">
        <title>Genomic analysis of 38 Legionella species identifies large and diverse effector repertoires.</title>
        <authorList>
            <person name="Burstein D."/>
            <person name="Amaro F."/>
            <person name="Zusman T."/>
            <person name="Lifshitz Z."/>
            <person name="Cohen O."/>
            <person name="Gilbert J.A."/>
            <person name="Pupko T."/>
            <person name="Shuman H.A."/>
            <person name="Segal G."/>
        </authorList>
    </citation>
    <scope>NUCLEOTIDE SEQUENCE [LARGE SCALE GENOMIC DNA]</scope>
    <source>
        <strain evidence="3 4">ATCC 700990</strain>
    </source>
</reference>
<keyword evidence="4" id="KW-1185">Reference proteome</keyword>
<protein>
    <submittedName>
        <fullName evidence="3">Uncharacterized protein</fullName>
    </submittedName>
</protein>
<feature type="repeat" description="TPR" evidence="1">
    <location>
        <begin position="51"/>
        <end position="84"/>
    </location>
</feature>
<evidence type="ECO:0000313" key="4">
    <source>
        <dbReference type="Proteomes" id="UP000054736"/>
    </source>
</evidence>
<dbReference type="RefSeq" id="WP_058494741.1">
    <property type="nucleotide sequence ID" value="NZ_CAAAIU010000003.1"/>
</dbReference>
<dbReference type="InterPro" id="IPR011990">
    <property type="entry name" value="TPR-like_helical_dom_sf"/>
</dbReference>
<dbReference type="PANTHER" id="PTHR45588:SF1">
    <property type="entry name" value="WW DOMAIN-CONTAINING PROTEIN"/>
    <property type="match status" value="1"/>
</dbReference>
<dbReference type="STRING" id="1212489.Ldro_0387"/>
<accession>A0A0W0TBP0</accession>
<name>A0A0W0TBP0_9GAMM</name>
<sequence>MSRWLLLLTFFITFSTLGHANNEAIKDIHTLRQSIVLGDVNLQVTSKNSIAKEHFLLGTAFLHSFMYDLAIQQFQQAQKLDPEFAMSYWGEAMSYKQFLWNSENLIAAQKTLARYAANKTHYPITEKEQYYLNAAQQLFGNNQLFERDKAYMLAMEQFYARFPEDPDVASFYALSLLGIASDFPNYKPSGKLIDQGRKLINQLFIKYPNHPGVVHYYLHYHDNPSPEIAREAFPAAQIALKLMSSSSHVTHMAAHIYRRFELWDDYILANQISVKAADQLCKLLNDQPLYACNAENKYHSLEWLQEGYLKKQRNKEANQLVRQMAEISAKDSGLQYKEWYYRMWARQVLSTKDWQMPIVQIQPIAKMDENLYWSAYSECGVLHAASFLAIHQGKPIQLALSRLNTLIRYTGTLSDPYIQQTCQIAKFEIQAEDAKRQGKIKLSKTYLKKALLAQKKQISTELTPSLAFLPASDYLRDYWKR</sequence>
<dbReference type="AlphaFoldDB" id="A0A0W0TBP0"/>
<dbReference type="InterPro" id="IPR019734">
    <property type="entry name" value="TPR_rpt"/>
</dbReference>
<keyword evidence="2" id="KW-0732">Signal</keyword>
<dbReference type="PATRIC" id="fig|1212489.4.peg.400"/>
<comment type="caution">
    <text evidence="3">The sequence shown here is derived from an EMBL/GenBank/DDBJ whole genome shotgun (WGS) entry which is preliminary data.</text>
</comment>
<dbReference type="OrthoDB" id="9778494at2"/>
<evidence type="ECO:0000256" key="2">
    <source>
        <dbReference type="SAM" id="SignalP"/>
    </source>
</evidence>
<feature type="chain" id="PRO_5006912862" evidence="2">
    <location>
        <begin position="21"/>
        <end position="481"/>
    </location>
</feature>
<gene>
    <name evidence="3" type="ORF">Ldro_0387</name>
</gene>
<proteinExistence type="predicted"/>
<dbReference type="Proteomes" id="UP000054736">
    <property type="component" value="Unassembled WGS sequence"/>
</dbReference>
<dbReference type="SUPFAM" id="SSF48452">
    <property type="entry name" value="TPR-like"/>
    <property type="match status" value="1"/>
</dbReference>
<evidence type="ECO:0000313" key="3">
    <source>
        <dbReference type="EMBL" id="KTC93016.1"/>
    </source>
</evidence>
<keyword evidence="1" id="KW-0802">TPR repeat</keyword>
<dbReference type="EMBL" id="LNXY01000003">
    <property type="protein sequence ID" value="KTC93016.1"/>
    <property type="molecule type" value="Genomic_DNA"/>
</dbReference>
<dbReference type="PROSITE" id="PS50005">
    <property type="entry name" value="TPR"/>
    <property type="match status" value="1"/>
</dbReference>
<evidence type="ECO:0000256" key="1">
    <source>
        <dbReference type="PROSITE-ProRule" id="PRU00339"/>
    </source>
</evidence>
<feature type="signal peptide" evidence="2">
    <location>
        <begin position="1"/>
        <end position="20"/>
    </location>
</feature>
<dbReference type="SMART" id="SM00028">
    <property type="entry name" value="TPR"/>
    <property type="match status" value="1"/>
</dbReference>